<feature type="non-terminal residue" evidence="1">
    <location>
        <position position="23"/>
    </location>
</feature>
<dbReference type="AlphaFoldDB" id="A0A382G127"/>
<feature type="non-terminal residue" evidence="1">
    <location>
        <position position="1"/>
    </location>
</feature>
<sequence>MSVSNHRIDPDLNCFVNLEDYPI</sequence>
<name>A0A382G127_9ZZZZ</name>
<evidence type="ECO:0000313" key="1">
    <source>
        <dbReference type="EMBL" id="SVB68940.1"/>
    </source>
</evidence>
<protein>
    <submittedName>
        <fullName evidence="1">Uncharacterized protein</fullName>
    </submittedName>
</protein>
<proteinExistence type="predicted"/>
<accession>A0A382G127</accession>
<dbReference type="EMBL" id="UINC01052977">
    <property type="protein sequence ID" value="SVB68940.1"/>
    <property type="molecule type" value="Genomic_DNA"/>
</dbReference>
<gene>
    <name evidence="1" type="ORF">METZ01_LOCUS221794</name>
</gene>
<reference evidence="1" key="1">
    <citation type="submission" date="2018-05" db="EMBL/GenBank/DDBJ databases">
        <authorList>
            <person name="Lanie J.A."/>
            <person name="Ng W.-L."/>
            <person name="Kazmierczak K.M."/>
            <person name="Andrzejewski T.M."/>
            <person name="Davidsen T.M."/>
            <person name="Wayne K.J."/>
            <person name="Tettelin H."/>
            <person name="Glass J.I."/>
            <person name="Rusch D."/>
            <person name="Podicherti R."/>
            <person name="Tsui H.-C.T."/>
            <person name="Winkler M.E."/>
        </authorList>
    </citation>
    <scope>NUCLEOTIDE SEQUENCE</scope>
</reference>
<organism evidence="1">
    <name type="scientific">marine metagenome</name>
    <dbReference type="NCBI Taxonomy" id="408172"/>
    <lineage>
        <taxon>unclassified sequences</taxon>
        <taxon>metagenomes</taxon>
        <taxon>ecological metagenomes</taxon>
    </lineage>
</organism>